<feature type="transmembrane region" description="Helical" evidence="5">
    <location>
        <begin position="91"/>
        <end position="109"/>
    </location>
</feature>
<evidence type="ECO:0000313" key="7">
    <source>
        <dbReference type="EMBL" id="VAX36218.1"/>
    </source>
</evidence>
<feature type="transmembrane region" description="Helical" evidence="5">
    <location>
        <begin position="182"/>
        <end position="203"/>
    </location>
</feature>
<feature type="transmembrane region" description="Helical" evidence="5">
    <location>
        <begin position="367"/>
        <end position="398"/>
    </location>
</feature>
<dbReference type="Pfam" id="PF00916">
    <property type="entry name" value="Sulfate_transp"/>
    <property type="match status" value="1"/>
</dbReference>
<proteinExistence type="predicted"/>
<evidence type="ECO:0000256" key="5">
    <source>
        <dbReference type="SAM" id="Phobius"/>
    </source>
</evidence>
<sequence>MSHNVPIIAEKKTASIKTDLLSGLTVALALVPEAVAFAIIAKVDPLVGLYAAFIMAIITSLIGGRPGMISGATGAIAVVTTALVVDHGIQYLFAAVILMGIIQILAGVFKLGKFIRLVPHPVMLGFVNGLAIIIGLSQLEAFQINVQGTHVWMQGTQLYTMLSLVAFTMLVIHFFPKFTKKFPAALAGILACTGVVLGAKFLGYDMSQVTFIPKFDAILPSFGIPSVPHNFETFKTVLPFALIMASIGLIESLMTLTLIDEMTDTRGRGNKECVGQGVANVVTGFFGGMGGCAMIGQSVININSGGRGRLSGLTAGVFLLCMIMFLGPLIALVPMAALIAVMFTVVIGTFAWPSLRILHKIPFSDAFVIVLVSVVTVISDLAVAVFIGVVVSALVFTWKKSKDISAQTTEHDGVKNYILDGALFFGSITNFNNIFTPSQDPKVIHIDFLRSRVFDHSAIEAINKLAEKYEALGKEIHLKHLSKECSALIAKAGHLVDVNILEDPDYHVADDDLA</sequence>
<evidence type="ECO:0000256" key="2">
    <source>
        <dbReference type="ARBA" id="ARBA00022692"/>
    </source>
</evidence>
<dbReference type="InterPro" id="IPR052706">
    <property type="entry name" value="Membrane-Transporter-like"/>
</dbReference>
<feature type="transmembrane region" description="Helical" evidence="5">
    <location>
        <begin position="121"/>
        <end position="138"/>
    </location>
</feature>
<organism evidence="7">
    <name type="scientific">hydrothermal vent metagenome</name>
    <dbReference type="NCBI Taxonomy" id="652676"/>
    <lineage>
        <taxon>unclassified sequences</taxon>
        <taxon>metagenomes</taxon>
        <taxon>ecological metagenomes</taxon>
    </lineage>
</organism>
<comment type="subcellular location">
    <subcellularLocation>
        <location evidence="1">Membrane</location>
        <topology evidence="1">Multi-pass membrane protein</topology>
    </subcellularLocation>
</comment>
<keyword evidence="4 5" id="KW-0472">Membrane</keyword>
<dbReference type="PROSITE" id="PS50801">
    <property type="entry name" value="STAS"/>
    <property type="match status" value="1"/>
</dbReference>
<name>A0A3B1DJN9_9ZZZZ</name>
<accession>A0A3B1DJN9</accession>
<reference evidence="7" key="1">
    <citation type="submission" date="2018-06" db="EMBL/GenBank/DDBJ databases">
        <authorList>
            <person name="Zhirakovskaya E."/>
        </authorList>
    </citation>
    <scope>NUCLEOTIDE SEQUENCE</scope>
</reference>
<feature type="domain" description="STAS" evidence="6">
    <location>
        <begin position="404"/>
        <end position="493"/>
    </location>
</feature>
<feature type="transmembrane region" description="Helical" evidence="5">
    <location>
        <begin position="68"/>
        <end position="85"/>
    </location>
</feature>
<dbReference type="EMBL" id="UOGJ01000088">
    <property type="protein sequence ID" value="VAX36218.1"/>
    <property type="molecule type" value="Genomic_DNA"/>
</dbReference>
<dbReference type="PANTHER" id="PTHR43310">
    <property type="entry name" value="SULFATE TRANSPORTER YBAR-RELATED"/>
    <property type="match status" value="1"/>
</dbReference>
<protein>
    <submittedName>
        <fullName evidence="7">Sulfate permease</fullName>
    </submittedName>
</protein>
<feature type="transmembrane region" description="Helical" evidence="5">
    <location>
        <begin position="46"/>
        <end position="63"/>
    </location>
</feature>
<dbReference type="SUPFAM" id="SSF52091">
    <property type="entry name" value="SpoIIaa-like"/>
    <property type="match status" value="1"/>
</dbReference>
<evidence type="ECO:0000259" key="6">
    <source>
        <dbReference type="PROSITE" id="PS50801"/>
    </source>
</evidence>
<keyword evidence="3 5" id="KW-1133">Transmembrane helix</keyword>
<evidence type="ECO:0000256" key="3">
    <source>
        <dbReference type="ARBA" id="ARBA00022989"/>
    </source>
</evidence>
<dbReference type="PANTHER" id="PTHR43310:SF1">
    <property type="entry name" value="SULFATE TRANSPORTER YBAR-RELATED"/>
    <property type="match status" value="1"/>
</dbReference>
<gene>
    <name evidence="7" type="ORF">MNBD_UNCLBAC01-1419</name>
</gene>
<dbReference type="InterPro" id="IPR011547">
    <property type="entry name" value="SLC26A/SulP_dom"/>
</dbReference>
<feature type="transmembrane region" description="Helical" evidence="5">
    <location>
        <begin position="310"/>
        <end position="330"/>
    </location>
</feature>
<evidence type="ECO:0000256" key="1">
    <source>
        <dbReference type="ARBA" id="ARBA00004141"/>
    </source>
</evidence>
<dbReference type="GO" id="GO:0016020">
    <property type="term" value="C:membrane"/>
    <property type="evidence" value="ECO:0007669"/>
    <property type="project" value="UniProtKB-SubCell"/>
</dbReference>
<feature type="transmembrane region" description="Helical" evidence="5">
    <location>
        <begin position="237"/>
        <end position="259"/>
    </location>
</feature>
<dbReference type="AlphaFoldDB" id="A0A3B1DJN9"/>
<dbReference type="Pfam" id="PF01740">
    <property type="entry name" value="STAS"/>
    <property type="match status" value="1"/>
</dbReference>
<feature type="transmembrane region" description="Helical" evidence="5">
    <location>
        <begin position="20"/>
        <end position="40"/>
    </location>
</feature>
<dbReference type="InterPro" id="IPR002645">
    <property type="entry name" value="STAS_dom"/>
</dbReference>
<keyword evidence="2 5" id="KW-0812">Transmembrane</keyword>
<feature type="transmembrane region" description="Helical" evidence="5">
    <location>
        <begin position="158"/>
        <end position="175"/>
    </location>
</feature>
<dbReference type="CDD" id="cd07042">
    <property type="entry name" value="STAS_SulP_like_sulfate_transporter"/>
    <property type="match status" value="1"/>
</dbReference>
<dbReference type="Gene3D" id="3.30.750.24">
    <property type="entry name" value="STAS domain"/>
    <property type="match status" value="1"/>
</dbReference>
<evidence type="ECO:0000256" key="4">
    <source>
        <dbReference type="ARBA" id="ARBA00023136"/>
    </source>
</evidence>
<dbReference type="InterPro" id="IPR036513">
    <property type="entry name" value="STAS_dom_sf"/>
</dbReference>
<feature type="transmembrane region" description="Helical" evidence="5">
    <location>
        <begin position="336"/>
        <end position="355"/>
    </location>
</feature>